<dbReference type="AlphaFoldDB" id="A0A022VN63"/>
<dbReference type="HOGENOM" id="CLU_808848_0_0_1"/>
<dbReference type="Proteomes" id="UP000023758">
    <property type="component" value="Unassembled WGS sequence"/>
</dbReference>
<reference evidence="1" key="1">
    <citation type="submission" date="2014-02" db="EMBL/GenBank/DDBJ databases">
        <title>The Genome Sequence of Trichophyton rubrum (morphotype fischeri) CBS 288.86.</title>
        <authorList>
            <consortium name="The Broad Institute Genomics Platform"/>
            <person name="Cuomo C.A."/>
            <person name="White T.C."/>
            <person name="Graser Y."/>
            <person name="Martinez-Rossi N."/>
            <person name="Heitman J."/>
            <person name="Young S.K."/>
            <person name="Zeng Q."/>
            <person name="Gargeya S."/>
            <person name="Abouelleil A."/>
            <person name="Alvarado L."/>
            <person name="Chapman S.B."/>
            <person name="Gainer-Dewar J."/>
            <person name="Goldberg J."/>
            <person name="Griggs A."/>
            <person name="Gujja S."/>
            <person name="Hansen M."/>
            <person name="Howarth C."/>
            <person name="Imamovic A."/>
            <person name="Larimer J."/>
            <person name="Martinez D."/>
            <person name="Murphy C."/>
            <person name="Pearson M.D."/>
            <person name="Persinoti G."/>
            <person name="Poon T."/>
            <person name="Priest M."/>
            <person name="Roberts A.D."/>
            <person name="Saif S."/>
            <person name="Shea T.D."/>
            <person name="Sykes S.N."/>
            <person name="Wortman J."/>
            <person name="Nusbaum C."/>
            <person name="Birren B."/>
        </authorList>
    </citation>
    <scope>NUCLEOTIDE SEQUENCE [LARGE SCALE GENOMIC DNA]</scope>
    <source>
        <strain evidence="1">CBS 288.86</strain>
    </source>
</reference>
<sequence length="345" mass="40721">MSMNFPSRLEIKSRRRSPIESLPAELVHKIFFQCLEFNFPRASIHIAHTLSSSILYTWLIRLAFSSCNRSSRFDNIYGSHHFLPLDFFYFNHLERAKIQTEILRCRWLTASLLRKCQREYVEHVIREKRSHFVISPDEDQDILLNLDQYWQDINRFDPTPVGKRGKGDLVIRAHSLENDQQCKIAIWFGFGAFQIRDLNPVFQEIDIFRLPCAPPYPAEPCRMPDRLLTPPWREDKLELLTLLSSDAYIDGGWPPDRSKAVLRKVIEDRELDVFRCLLSLHICGKQYRYPYPWPVSHNHFRVAARHAEPNKDPFLQLLFDKRKDNIPRDDASIMVLMERYSCTGS</sequence>
<accession>A0A022VN63</accession>
<name>A0A022VN63_TRIRU</name>
<dbReference type="OrthoDB" id="4167490at2759"/>
<gene>
    <name evidence="1" type="ORF">H103_08714</name>
</gene>
<evidence type="ECO:0000313" key="1">
    <source>
        <dbReference type="EMBL" id="EZF47431.1"/>
    </source>
</evidence>
<protein>
    <submittedName>
        <fullName evidence="1">Uncharacterized protein</fullName>
    </submittedName>
</protein>
<dbReference type="EMBL" id="KK207944">
    <property type="protein sequence ID" value="EZF47431.1"/>
    <property type="molecule type" value="Genomic_DNA"/>
</dbReference>
<organism evidence="1">
    <name type="scientific">Trichophyton rubrum CBS 288.86</name>
    <dbReference type="NCBI Taxonomy" id="1215330"/>
    <lineage>
        <taxon>Eukaryota</taxon>
        <taxon>Fungi</taxon>
        <taxon>Dikarya</taxon>
        <taxon>Ascomycota</taxon>
        <taxon>Pezizomycotina</taxon>
        <taxon>Eurotiomycetes</taxon>
        <taxon>Eurotiomycetidae</taxon>
        <taxon>Onygenales</taxon>
        <taxon>Arthrodermataceae</taxon>
        <taxon>Trichophyton</taxon>
    </lineage>
</organism>
<proteinExistence type="predicted"/>